<feature type="transmembrane region" description="Helical" evidence="1">
    <location>
        <begin position="25"/>
        <end position="46"/>
    </location>
</feature>
<protein>
    <submittedName>
        <fullName evidence="2">Uncharacterized protein</fullName>
    </submittedName>
</protein>
<feature type="transmembrane region" description="Helical" evidence="1">
    <location>
        <begin position="130"/>
        <end position="148"/>
    </location>
</feature>
<dbReference type="AlphaFoldDB" id="A0A1W6N443"/>
<gene>
    <name evidence="2" type="ORF">GQ61_03660</name>
</gene>
<feature type="transmembrane region" description="Helical" evidence="1">
    <location>
        <begin position="101"/>
        <end position="124"/>
    </location>
</feature>
<feature type="transmembrane region" description="Helical" evidence="1">
    <location>
        <begin position="160"/>
        <end position="179"/>
    </location>
</feature>
<sequence>MSESEWSSHVYKESLRLIFKTPLSLIKGLILYTLAFIKNLLFPFDFLEPEPKIKNILYHIVNTHKFLSYALQILQCLIISLFMLFLYWFSTKKFIHYVKTNPILGGFILSGLIGNFLSASVIWVDGGWRVFAATFAFFSLFFAAAYARKPLSIHKTLSTQLGKITLFFSIILLVGALFGPKLIFKLQNKVIFPATSACNIDETQISTYNLSKTPHVNISTNVSFSLNPNFRTSDFISALSPNLPIYKNLRQLLESHDLSLGLVFDHQKKKFYLLTGPLHSFEGKEKLVIICAKPMKEYKDEFYTMVKIQLWTETRK</sequence>
<feature type="transmembrane region" description="Helical" evidence="1">
    <location>
        <begin position="66"/>
        <end position="89"/>
    </location>
</feature>
<evidence type="ECO:0000313" key="2">
    <source>
        <dbReference type="EMBL" id="ARN84559.1"/>
    </source>
</evidence>
<organism evidence="2 3">
    <name type="scientific">Candidatus Nucleicultrix amoebiphila FS5</name>
    <dbReference type="NCBI Taxonomy" id="1414854"/>
    <lineage>
        <taxon>Bacteria</taxon>
        <taxon>Pseudomonadati</taxon>
        <taxon>Pseudomonadota</taxon>
        <taxon>Alphaproteobacteria</taxon>
        <taxon>Holosporales</taxon>
        <taxon>Candidatus Nucleicultricaceae</taxon>
        <taxon>Candidatus Nucleicultrix</taxon>
    </lineage>
</organism>
<evidence type="ECO:0000256" key="1">
    <source>
        <dbReference type="SAM" id="Phobius"/>
    </source>
</evidence>
<evidence type="ECO:0000313" key="3">
    <source>
        <dbReference type="Proteomes" id="UP000237351"/>
    </source>
</evidence>
<dbReference type="Proteomes" id="UP000237351">
    <property type="component" value="Chromosome"/>
</dbReference>
<accession>A0A1W6N443</accession>
<dbReference type="KEGG" id="naf:GQ61_03660"/>
<name>A0A1W6N443_9PROT</name>
<keyword evidence="1" id="KW-0812">Transmembrane</keyword>
<proteinExistence type="predicted"/>
<dbReference type="STRING" id="1414854.GQ61_03660"/>
<keyword evidence="3" id="KW-1185">Reference proteome</keyword>
<reference evidence="2 3" key="1">
    <citation type="submission" date="2014-06" db="EMBL/GenBank/DDBJ databases">
        <title>The genome of the endonuclear symbiont Nucleicultrix amoebiphila.</title>
        <authorList>
            <person name="Schulz F."/>
            <person name="Horn M."/>
        </authorList>
    </citation>
    <scope>NUCLEOTIDE SEQUENCE [LARGE SCALE GENOMIC DNA]</scope>
    <source>
        <strain evidence="2 3">FS5</strain>
    </source>
</reference>
<keyword evidence="1" id="KW-1133">Transmembrane helix</keyword>
<keyword evidence="1" id="KW-0472">Membrane</keyword>
<dbReference type="EMBL" id="CP008743">
    <property type="protein sequence ID" value="ARN84559.1"/>
    <property type="molecule type" value="Genomic_DNA"/>
</dbReference>